<dbReference type="Gene3D" id="3.75.10.20">
    <property type="entry name" value="Succinylarginine dihydrolase"/>
    <property type="match status" value="1"/>
</dbReference>
<dbReference type="PANTHER" id="PTHR30420:SF2">
    <property type="entry name" value="N-SUCCINYLARGININE DIHYDROLASE"/>
    <property type="match status" value="1"/>
</dbReference>
<keyword evidence="6" id="KW-1185">Reference proteome</keyword>
<feature type="binding site" evidence="3">
    <location>
        <position position="115"/>
    </location>
    <ligand>
        <name>substrate</name>
    </ligand>
</feature>
<comment type="similarity">
    <text evidence="3">Belongs to the succinylarginine dihydrolase family.</text>
</comment>
<evidence type="ECO:0000313" key="6">
    <source>
        <dbReference type="Proteomes" id="UP000321419"/>
    </source>
</evidence>
<feature type="active site" evidence="3">
    <location>
        <position position="179"/>
    </location>
</feature>
<dbReference type="PANTHER" id="PTHR30420">
    <property type="entry name" value="N-SUCCINYLARGININE DIHYDROLASE"/>
    <property type="match status" value="1"/>
</dbReference>
<dbReference type="SUPFAM" id="SSF55909">
    <property type="entry name" value="Pentein"/>
    <property type="match status" value="1"/>
</dbReference>
<keyword evidence="2 3" id="KW-0378">Hydrolase</keyword>
<evidence type="ECO:0000256" key="1">
    <source>
        <dbReference type="ARBA" id="ARBA00022503"/>
    </source>
</evidence>
<feature type="binding site" evidence="3">
    <location>
        <position position="219"/>
    </location>
    <ligand>
        <name>substrate</name>
    </ligand>
</feature>
<dbReference type="EMBL" id="BJUM01000012">
    <property type="protein sequence ID" value="GEK54640.1"/>
    <property type="molecule type" value="Genomic_DNA"/>
</dbReference>
<evidence type="ECO:0000256" key="2">
    <source>
        <dbReference type="ARBA" id="ARBA00022801"/>
    </source>
</evidence>
<dbReference type="InterPro" id="IPR007079">
    <property type="entry name" value="SuccinylArg_d-Hdrlase_AstB"/>
</dbReference>
<feature type="binding site" evidence="3">
    <location>
        <begin position="142"/>
        <end position="143"/>
    </location>
    <ligand>
        <name>substrate</name>
    </ligand>
</feature>
<feature type="active site" evidence="3">
    <location>
        <position position="255"/>
    </location>
</feature>
<gene>
    <name evidence="3 5" type="primary">astB</name>
    <name evidence="5" type="ORF">PES01_14850</name>
</gene>
<comment type="caution">
    <text evidence="5">The sequence shown here is derived from an EMBL/GenBank/DDBJ whole genome shotgun (WGS) entry which is preliminary data.</text>
</comment>
<dbReference type="UniPathway" id="UPA00185">
    <property type="reaction ID" value="UER00280"/>
</dbReference>
<dbReference type="EC" id="3.5.3.23" evidence="3 4"/>
<name>A0A510XUC2_9GAMM</name>
<evidence type="ECO:0000313" key="5">
    <source>
        <dbReference type="EMBL" id="GEK54640.1"/>
    </source>
</evidence>
<keyword evidence="1 3" id="KW-0056">Arginine metabolism</keyword>
<evidence type="ECO:0000256" key="4">
    <source>
        <dbReference type="NCBIfam" id="TIGR03241"/>
    </source>
</evidence>
<dbReference type="HAMAP" id="MF_01172">
    <property type="entry name" value="AstB"/>
    <property type="match status" value="1"/>
</dbReference>
<sequence>MIGTCMHALEVNFDGLVGPTHNYAGLSYGNVASLNNAASFSNPQEAVLQGLEKMKAMHDKGLTQGVFAPHARPDLNVLRRLGFTGNDSQVIHKAFKADPILLRACYSASAMWTANAATVSPSPDTLDGKVHFTSANLNNKFHRSLEPAITTRLLKAMFNNDSYFAHHTHLPDQGFFGDEGAANHTRLCDSHGEQGLEMFVFGASAFNSQLPKPAKFPARQTLEASEAICRLHNLKESSQILLQQNPDVIDQGVFHNDVIAVGNANVLLCHQQAFLNQQDALQEIRDAYTGSKQLYIIEVPTDKVSISDAVSSYLFNSQLVSLDDGSMLLVAPQECQRNSAVNAYIEEMILADNPVNQVQFFDLRQSMQNGGGPACLRLRVALNEQELAAVNPEVILTDTKYTQLCDWAKRNYRDKLGASDFADSALLTESYQALDELTQLLNLGSVYDFQLEG</sequence>
<dbReference type="NCBIfam" id="TIGR03241">
    <property type="entry name" value="arg_catab_astB"/>
    <property type="match status" value="1"/>
</dbReference>
<feature type="active site" description="Nucleophile" evidence="3">
    <location>
        <position position="375"/>
    </location>
</feature>
<accession>A0A510XUC2</accession>
<proteinExistence type="inferred from homology"/>
<dbReference type="GO" id="GO:0019544">
    <property type="term" value="P:L-arginine catabolic process to L-glutamate"/>
    <property type="evidence" value="ECO:0007669"/>
    <property type="project" value="UniProtKB-UniRule"/>
</dbReference>
<dbReference type="GO" id="GO:0019545">
    <property type="term" value="P:L-arginine catabolic process to succinate"/>
    <property type="evidence" value="ECO:0007669"/>
    <property type="project" value="UniProtKB-UniRule"/>
</dbReference>
<comment type="function">
    <text evidence="3">Catalyzes the hydrolysis of N(2)-succinylarginine into N(2)-succinylornithine, ammonia and CO(2).</text>
</comment>
<dbReference type="Proteomes" id="UP000321419">
    <property type="component" value="Unassembled WGS sequence"/>
</dbReference>
<dbReference type="AlphaFoldDB" id="A0A510XUC2"/>
<comment type="catalytic activity">
    <reaction evidence="3">
        <text>N(2)-succinyl-L-arginine + 2 H2O + 2 H(+) = N(2)-succinyl-L-ornithine + 2 NH4(+) + CO2</text>
        <dbReference type="Rhea" id="RHEA:19533"/>
        <dbReference type="ChEBI" id="CHEBI:15377"/>
        <dbReference type="ChEBI" id="CHEBI:15378"/>
        <dbReference type="ChEBI" id="CHEBI:16526"/>
        <dbReference type="ChEBI" id="CHEBI:28938"/>
        <dbReference type="ChEBI" id="CHEBI:58241"/>
        <dbReference type="ChEBI" id="CHEBI:58514"/>
        <dbReference type="EC" id="3.5.3.23"/>
    </reaction>
</comment>
<feature type="binding site" evidence="3">
    <location>
        <position position="257"/>
    </location>
    <ligand>
        <name>substrate</name>
    </ligand>
</feature>
<organism evidence="5 6">
    <name type="scientific">Pseudoalteromonas espejiana</name>
    <dbReference type="NCBI Taxonomy" id="28107"/>
    <lineage>
        <taxon>Bacteria</taxon>
        <taxon>Pseudomonadati</taxon>
        <taxon>Pseudomonadota</taxon>
        <taxon>Gammaproteobacteria</taxon>
        <taxon>Alteromonadales</taxon>
        <taxon>Pseudoalteromonadaceae</taxon>
        <taxon>Pseudoalteromonas</taxon>
    </lineage>
</organism>
<dbReference type="Pfam" id="PF04996">
    <property type="entry name" value="AstB"/>
    <property type="match status" value="1"/>
</dbReference>
<protein>
    <recommendedName>
        <fullName evidence="3 4">N-succinylarginine dihydrolase</fullName>
        <ecNumber evidence="3 4">3.5.3.23</ecNumber>
    </recommendedName>
</protein>
<comment type="subunit">
    <text evidence="3">Homodimer.</text>
</comment>
<dbReference type="InterPro" id="IPR037031">
    <property type="entry name" value="AstB_sf"/>
</dbReference>
<dbReference type="GO" id="GO:0009015">
    <property type="term" value="F:N-succinylarginine dihydrolase activity"/>
    <property type="evidence" value="ECO:0007669"/>
    <property type="project" value="UniProtKB-UniRule"/>
</dbReference>
<reference evidence="5 6" key="1">
    <citation type="submission" date="2019-07" db="EMBL/GenBank/DDBJ databases">
        <title>Whole genome shotgun sequence of Pseudoalteromonas espejiana NBRC 102222.</title>
        <authorList>
            <person name="Hosoyama A."/>
            <person name="Uohara A."/>
            <person name="Ohji S."/>
            <person name="Ichikawa N."/>
        </authorList>
    </citation>
    <scope>NUCLEOTIDE SEQUENCE [LARGE SCALE GENOMIC DNA]</scope>
    <source>
        <strain evidence="5 6">NBRC 102222</strain>
    </source>
</reference>
<dbReference type="NCBIfam" id="NF009789">
    <property type="entry name" value="PRK13281.1"/>
    <property type="match status" value="1"/>
</dbReference>
<feature type="binding site" evidence="3">
    <location>
        <begin position="24"/>
        <end position="33"/>
    </location>
    <ligand>
        <name>substrate</name>
    </ligand>
</feature>
<evidence type="ECO:0000256" key="3">
    <source>
        <dbReference type="HAMAP-Rule" id="MF_01172"/>
    </source>
</evidence>
<feature type="binding site" evidence="3">
    <location>
        <position position="369"/>
    </location>
    <ligand>
        <name>substrate</name>
    </ligand>
</feature>
<comment type="pathway">
    <text evidence="3">Amino-acid degradation; L-arginine degradation via AST pathway; L-glutamate and succinate from L-arginine: step 2/5.</text>
</comment>